<protein>
    <submittedName>
        <fullName evidence="1">Putative membrane protein</fullName>
    </submittedName>
</protein>
<dbReference type="EMBL" id="AKNX01000002">
    <property type="protein sequence ID" value="EJB34152.1"/>
    <property type="molecule type" value="Genomic_DNA"/>
</dbReference>
<gene>
    <name evidence="1" type="ORF">HPNQ4076_0396</name>
</gene>
<dbReference type="AlphaFoldDB" id="J0J8P4"/>
<reference evidence="1 2" key="1">
    <citation type="journal article" date="2013" name="Pathog. Dis.">
        <title>Genome sequences of 65 Helicobacter pylori strains isolated from asymptomatic individuals and patients with gastric cancer, peptic ulcer disease, or gastritis.</title>
        <authorList>
            <person name="Blanchard T.G."/>
            <person name="Czinn S.J."/>
            <person name="Correa P."/>
            <person name="Nakazawa T."/>
            <person name="Keelan M."/>
            <person name="Morningstar L."/>
            <person name="Santana-Cruz I."/>
            <person name="Maroo A."/>
            <person name="McCracken C."/>
            <person name="Shefchek K."/>
            <person name="Daugherty S."/>
            <person name="Song Y."/>
            <person name="Fraser C.M."/>
            <person name="Fricke W.F."/>
        </authorList>
    </citation>
    <scope>NUCLEOTIDE SEQUENCE [LARGE SCALE GENOMIC DNA]</scope>
    <source>
        <strain evidence="1 2">NQ4076</strain>
    </source>
</reference>
<organism evidence="1 2">
    <name type="scientific">Helicobacter pylori NQ4076</name>
    <dbReference type="NCBI Taxonomy" id="992029"/>
    <lineage>
        <taxon>Bacteria</taxon>
        <taxon>Pseudomonadati</taxon>
        <taxon>Campylobacterota</taxon>
        <taxon>Epsilonproteobacteria</taxon>
        <taxon>Campylobacterales</taxon>
        <taxon>Helicobacteraceae</taxon>
        <taxon>Helicobacter</taxon>
    </lineage>
</organism>
<sequence>MKNQKLRFSSFLVSFLFKALALSIFRVEMLFKIVPLA</sequence>
<dbReference type="Proteomes" id="UP000004074">
    <property type="component" value="Unassembled WGS sequence"/>
</dbReference>
<proteinExistence type="predicted"/>
<dbReference type="PATRIC" id="fig|992029.3.peg.382"/>
<comment type="caution">
    <text evidence="1">The sequence shown here is derived from an EMBL/GenBank/DDBJ whole genome shotgun (WGS) entry which is preliminary data.</text>
</comment>
<accession>J0J8P4</accession>
<name>J0J8P4_HELPX</name>
<evidence type="ECO:0000313" key="1">
    <source>
        <dbReference type="EMBL" id="EJB34152.1"/>
    </source>
</evidence>
<evidence type="ECO:0000313" key="2">
    <source>
        <dbReference type="Proteomes" id="UP000004074"/>
    </source>
</evidence>